<dbReference type="GO" id="GO:0022625">
    <property type="term" value="C:cytosolic large ribosomal subunit"/>
    <property type="evidence" value="ECO:0007669"/>
    <property type="project" value="TreeGrafter"/>
</dbReference>
<comment type="similarity">
    <text evidence="1">Belongs to the bacterial ribosomal protein bL19 family.</text>
</comment>
<organism evidence="4">
    <name type="scientific">marine sediment metagenome</name>
    <dbReference type="NCBI Taxonomy" id="412755"/>
    <lineage>
        <taxon>unclassified sequences</taxon>
        <taxon>metagenomes</taxon>
        <taxon>ecological metagenomes</taxon>
    </lineage>
</organism>
<protein>
    <recommendedName>
        <fullName evidence="5">50S ribosomal protein L19</fullName>
    </recommendedName>
</protein>
<dbReference type="EMBL" id="BARV01012845">
    <property type="protein sequence ID" value="GAI08633.1"/>
    <property type="molecule type" value="Genomic_DNA"/>
</dbReference>
<name>X1KPL6_9ZZZZ</name>
<dbReference type="PANTHER" id="PTHR15680:SF9">
    <property type="entry name" value="LARGE RIBOSOMAL SUBUNIT PROTEIN BL19M"/>
    <property type="match status" value="1"/>
</dbReference>
<dbReference type="AlphaFoldDB" id="X1KPL6"/>
<evidence type="ECO:0000256" key="2">
    <source>
        <dbReference type="ARBA" id="ARBA00022980"/>
    </source>
</evidence>
<evidence type="ECO:0000256" key="1">
    <source>
        <dbReference type="ARBA" id="ARBA00005781"/>
    </source>
</evidence>
<dbReference type="SUPFAM" id="SSF50104">
    <property type="entry name" value="Translation proteins SH3-like domain"/>
    <property type="match status" value="1"/>
</dbReference>
<dbReference type="GO" id="GO:0006412">
    <property type="term" value="P:translation"/>
    <property type="evidence" value="ECO:0007669"/>
    <property type="project" value="InterPro"/>
</dbReference>
<evidence type="ECO:0000256" key="3">
    <source>
        <dbReference type="ARBA" id="ARBA00023274"/>
    </source>
</evidence>
<proteinExistence type="inferred from homology"/>
<accession>X1KPL6</accession>
<dbReference type="InterPro" id="IPR001857">
    <property type="entry name" value="Ribosomal_bL19"/>
</dbReference>
<dbReference type="InterPro" id="IPR008991">
    <property type="entry name" value="Translation_prot_SH3-like_sf"/>
</dbReference>
<evidence type="ECO:0008006" key="5">
    <source>
        <dbReference type="Google" id="ProtNLM"/>
    </source>
</evidence>
<sequence length="113" mass="12960">MNKLDKIESKYLKTDIPEFSPGDKVRVKIKISEENKDRIQVFEGIVISIKGSGINKTFMVRKISFSNVGVERTFLLNSPVIQSIEKVNEGAVRRAKLYYLRDRIGKKSKIKSK</sequence>
<dbReference type="GO" id="GO:0003735">
    <property type="term" value="F:structural constituent of ribosome"/>
    <property type="evidence" value="ECO:0007669"/>
    <property type="project" value="InterPro"/>
</dbReference>
<dbReference type="PIRSF" id="PIRSF002191">
    <property type="entry name" value="Ribosomal_L19"/>
    <property type="match status" value="1"/>
</dbReference>
<dbReference type="HAMAP" id="MF_00402">
    <property type="entry name" value="Ribosomal_bL19"/>
    <property type="match status" value="1"/>
</dbReference>
<reference evidence="4" key="1">
    <citation type="journal article" date="2014" name="Front. Microbiol.">
        <title>High frequency of phylogenetically diverse reductive dehalogenase-homologous genes in deep subseafloor sedimentary metagenomes.</title>
        <authorList>
            <person name="Kawai M."/>
            <person name="Futagami T."/>
            <person name="Toyoda A."/>
            <person name="Takaki Y."/>
            <person name="Nishi S."/>
            <person name="Hori S."/>
            <person name="Arai W."/>
            <person name="Tsubouchi T."/>
            <person name="Morono Y."/>
            <person name="Uchiyama I."/>
            <person name="Ito T."/>
            <person name="Fujiyama A."/>
            <person name="Inagaki F."/>
            <person name="Takami H."/>
        </authorList>
    </citation>
    <scope>NUCLEOTIDE SEQUENCE</scope>
    <source>
        <strain evidence="4">Expedition CK06-06</strain>
    </source>
</reference>
<dbReference type="Pfam" id="PF01245">
    <property type="entry name" value="Ribosomal_L19"/>
    <property type="match status" value="1"/>
</dbReference>
<dbReference type="PANTHER" id="PTHR15680">
    <property type="entry name" value="RIBOSOMAL PROTEIN L19"/>
    <property type="match status" value="1"/>
</dbReference>
<evidence type="ECO:0000313" key="4">
    <source>
        <dbReference type="EMBL" id="GAI08633.1"/>
    </source>
</evidence>
<gene>
    <name evidence="4" type="ORF">S06H3_23573</name>
</gene>
<keyword evidence="2" id="KW-0689">Ribosomal protein</keyword>
<comment type="caution">
    <text evidence="4">The sequence shown here is derived from an EMBL/GenBank/DDBJ whole genome shotgun (WGS) entry which is preliminary data.</text>
</comment>
<dbReference type="NCBIfam" id="TIGR01024">
    <property type="entry name" value="rplS_bact"/>
    <property type="match status" value="1"/>
</dbReference>
<keyword evidence="3" id="KW-0687">Ribonucleoprotein</keyword>
<dbReference type="Gene3D" id="2.30.30.790">
    <property type="match status" value="1"/>
</dbReference>
<dbReference type="PRINTS" id="PR00061">
    <property type="entry name" value="RIBOSOMALL19"/>
</dbReference>
<dbReference type="InterPro" id="IPR038657">
    <property type="entry name" value="Ribosomal_bL19_sf"/>
</dbReference>